<evidence type="ECO:0000313" key="6">
    <source>
        <dbReference type="Proteomes" id="UP000001514"/>
    </source>
</evidence>
<dbReference type="InterPro" id="IPR035977">
    <property type="entry name" value="Ribosomal_bL36_sp"/>
</dbReference>
<proteinExistence type="inferred from homology"/>
<dbReference type="NCBIfam" id="TIGR01022">
    <property type="entry name" value="rpmJ_bact"/>
    <property type="match status" value="1"/>
</dbReference>
<keyword evidence="2 4" id="KW-0689">Ribosomal protein</keyword>
<dbReference type="STRING" id="88036.D8RF29"/>
<dbReference type="PANTHER" id="PTHR18804">
    <property type="entry name" value="RIBOSOMAL PROTEIN"/>
    <property type="match status" value="1"/>
</dbReference>
<evidence type="ECO:0000256" key="4">
    <source>
        <dbReference type="RuleBase" id="RU000570"/>
    </source>
</evidence>
<evidence type="ECO:0000256" key="1">
    <source>
        <dbReference type="ARBA" id="ARBA00007645"/>
    </source>
</evidence>
<dbReference type="Pfam" id="PF00444">
    <property type="entry name" value="Ribosomal_L36"/>
    <property type="match status" value="1"/>
</dbReference>
<organism evidence="6">
    <name type="scientific">Selaginella moellendorffii</name>
    <name type="common">Spikemoss</name>
    <dbReference type="NCBI Taxonomy" id="88036"/>
    <lineage>
        <taxon>Eukaryota</taxon>
        <taxon>Viridiplantae</taxon>
        <taxon>Streptophyta</taxon>
        <taxon>Embryophyta</taxon>
        <taxon>Tracheophyta</taxon>
        <taxon>Lycopodiopsida</taxon>
        <taxon>Selaginellales</taxon>
        <taxon>Selaginellaceae</taxon>
        <taxon>Selaginella</taxon>
    </lineage>
</organism>
<dbReference type="EMBL" id="GL377578">
    <property type="protein sequence ID" value="EFJ28799.1"/>
    <property type="molecule type" value="Genomic_DNA"/>
</dbReference>
<dbReference type="HAMAP" id="MF_00251">
    <property type="entry name" value="Ribosomal_bL36"/>
    <property type="match status" value="1"/>
</dbReference>
<dbReference type="PROSITE" id="PS00828">
    <property type="entry name" value="RIBOSOMAL_L36"/>
    <property type="match status" value="1"/>
</dbReference>
<dbReference type="SUPFAM" id="SSF57840">
    <property type="entry name" value="Ribosomal protein L36"/>
    <property type="match status" value="1"/>
</dbReference>
<evidence type="ECO:0000256" key="2">
    <source>
        <dbReference type="ARBA" id="ARBA00022980"/>
    </source>
</evidence>
<dbReference type="GO" id="GO:1990904">
    <property type="term" value="C:ribonucleoprotein complex"/>
    <property type="evidence" value="ECO:0007669"/>
    <property type="project" value="UniProtKB-KW"/>
</dbReference>
<dbReference type="PANTHER" id="PTHR18804:SF16">
    <property type="entry name" value="RIBOSOMAL PROTEIN"/>
    <property type="match status" value="1"/>
</dbReference>
<dbReference type="eggNOG" id="KOG4122">
    <property type="taxonomic scope" value="Eukaryota"/>
</dbReference>
<dbReference type="KEGG" id="smo:SELMODRAFT_92402"/>
<dbReference type="Proteomes" id="UP000001514">
    <property type="component" value="Unassembled WGS sequence"/>
</dbReference>
<dbReference type="GO" id="GO:0006412">
    <property type="term" value="P:translation"/>
    <property type="evidence" value="ECO:0007669"/>
    <property type="project" value="InterPro"/>
</dbReference>
<evidence type="ECO:0000313" key="5">
    <source>
        <dbReference type="EMBL" id="EFJ28799.1"/>
    </source>
</evidence>
<dbReference type="GO" id="GO:0005840">
    <property type="term" value="C:ribosome"/>
    <property type="evidence" value="ECO:0007669"/>
    <property type="project" value="UniProtKB-KW"/>
</dbReference>
<dbReference type="GO" id="GO:0003735">
    <property type="term" value="F:structural constituent of ribosome"/>
    <property type="evidence" value="ECO:0007669"/>
    <property type="project" value="InterPro"/>
</dbReference>
<keyword evidence="3 4" id="KW-0687">Ribonucleoprotein</keyword>
<dbReference type="InterPro" id="IPR000473">
    <property type="entry name" value="Ribosomal_bL36"/>
</dbReference>
<keyword evidence="6" id="KW-1185">Reference proteome</keyword>
<reference evidence="5 6" key="1">
    <citation type="journal article" date="2011" name="Science">
        <title>The Selaginella genome identifies genetic changes associated with the evolution of vascular plants.</title>
        <authorList>
            <person name="Banks J.A."/>
            <person name="Nishiyama T."/>
            <person name="Hasebe M."/>
            <person name="Bowman J.L."/>
            <person name="Gribskov M."/>
            <person name="dePamphilis C."/>
            <person name="Albert V.A."/>
            <person name="Aono N."/>
            <person name="Aoyama T."/>
            <person name="Ambrose B.A."/>
            <person name="Ashton N.W."/>
            <person name="Axtell M.J."/>
            <person name="Barker E."/>
            <person name="Barker M.S."/>
            <person name="Bennetzen J.L."/>
            <person name="Bonawitz N.D."/>
            <person name="Chapple C."/>
            <person name="Cheng C."/>
            <person name="Correa L.G."/>
            <person name="Dacre M."/>
            <person name="DeBarry J."/>
            <person name="Dreyer I."/>
            <person name="Elias M."/>
            <person name="Engstrom E.M."/>
            <person name="Estelle M."/>
            <person name="Feng L."/>
            <person name="Finet C."/>
            <person name="Floyd S.K."/>
            <person name="Frommer W.B."/>
            <person name="Fujita T."/>
            <person name="Gramzow L."/>
            <person name="Gutensohn M."/>
            <person name="Harholt J."/>
            <person name="Hattori M."/>
            <person name="Heyl A."/>
            <person name="Hirai T."/>
            <person name="Hiwatashi Y."/>
            <person name="Ishikawa M."/>
            <person name="Iwata M."/>
            <person name="Karol K.G."/>
            <person name="Koehler B."/>
            <person name="Kolukisaoglu U."/>
            <person name="Kubo M."/>
            <person name="Kurata T."/>
            <person name="Lalonde S."/>
            <person name="Li K."/>
            <person name="Li Y."/>
            <person name="Litt A."/>
            <person name="Lyons E."/>
            <person name="Manning G."/>
            <person name="Maruyama T."/>
            <person name="Michael T.P."/>
            <person name="Mikami K."/>
            <person name="Miyazaki S."/>
            <person name="Morinaga S."/>
            <person name="Murata T."/>
            <person name="Mueller-Roeber B."/>
            <person name="Nelson D.R."/>
            <person name="Obara M."/>
            <person name="Oguri Y."/>
            <person name="Olmstead R.G."/>
            <person name="Onodera N."/>
            <person name="Petersen B.L."/>
            <person name="Pils B."/>
            <person name="Prigge M."/>
            <person name="Rensing S.A."/>
            <person name="Riano-Pachon D.M."/>
            <person name="Roberts A.W."/>
            <person name="Sato Y."/>
            <person name="Scheller H.V."/>
            <person name="Schulz B."/>
            <person name="Schulz C."/>
            <person name="Shakirov E.V."/>
            <person name="Shibagaki N."/>
            <person name="Shinohara N."/>
            <person name="Shippen D.E."/>
            <person name="Soerensen I."/>
            <person name="Sotooka R."/>
            <person name="Sugimoto N."/>
            <person name="Sugita M."/>
            <person name="Sumikawa N."/>
            <person name="Tanurdzic M."/>
            <person name="Theissen G."/>
            <person name="Ulvskov P."/>
            <person name="Wakazuki S."/>
            <person name="Weng J.K."/>
            <person name="Willats W.W."/>
            <person name="Wipf D."/>
            <person name="Wolf P.G."/>
            <person name="Yang L."/>
            <person name="Zimmer A.D."/>
            <person name="Zhu Q."/>
            <person name="Mitros T."/>
            <person name="Hellsten U."/>
            <person name="Loque D."/>
            <person name="Otillar R."/>
            <person name="Salamov A."/>
            <person name="Schmutz J."/>
            <person name="Shapiro H."/>
            <person name="Lindquist E."/>
            <person name="Lucas S."/>
            <person name="Rokhsar D."/>
            <person name="Grigoriev I.V."/>
        </authorList>
    </citation>
    <scope>NUCLEOTIDE SEQUENCE [LARGE SCALE GENOMIC DNA]</scope>
</reference>
<dbReference type="InterPro" id="IPR052010">
    <property type="entry name" value="Ribosomal_LSU_bL36"/>
</dbReference>
<accession>D8RF29</accession>
<name>D8RF29_SELML</name>
<dbReference type="FunCoup" id="D8RF29">
    <property type="interactions" value="80"/>
</dbReference>
<comment type="similarity">
    <text evidence="1 4">Belongs to the bacterial ribosomal protein bL36 family.</text>
</comment>
<dbReference type="Gramene" id="EFJ28799">
    <property type="protein sequence ID" value="EFJ28799"/>
    <property type="gene ID" value="SELMODRAFT_92402"/>
</dbReference>
<evidence type="ECO:0000256" key="3">
    <source>
        <dbReference type="ARBA" id="ARBA00023274"/>
    </source>
</evidence>
<gene>
    <name evidence="5" type="ORF">SELMODRAFT_92402</name>
</gene>
<dbReference type="HOGENOM" id="CLU_2458966_0_0_1"/>
<sequence length="89" mass="9852">MKVRSAVKKLCEHCYAVQRGRRVYIVCKVNPRHKQRQGYSTDAAPASKELENSSSKVHIPPSFFCLSLFLGGAQGAQDSAEQVRTPLSC</sequence>
<protein>
    <recommendedName>
        <fullName evidence="4">Ribosomal protein</fullName>
    </recommendedName>
</protein>
<dbReference type="InParanoid" id="D8RF29"/>
<dbReference type="AlphaFoldDB" id="D8RF29"/>